<sequence>MNTPGIRVNYPMCSVSAVDLLRSSYPILGIDPPLTLHDAYYCHTTVGVNNGDASLIPVVGEGFPKRNYFLANWPPPPGIVWVHQRQPHGRTAGALEAVKLDGP</sequence>
<dbReference type="EMBL" id="MEVD01000022">
    <property type="protein sequence ID" value="OGC52686.1"/>
    <property type="molecule type" value="Genomic_DNA"/>
</dbReference>
<protein>
    <submittedName>
        <fullName evidence="1">Uncharacterized protein</fullName>
    </submittedName>
</protein>
<gene>
    <name evidence="1" type="ORF">A3D91_03375</name>
</gene>
<comment type="caution">
    <text evidence="1">The sequence shown here is derived from an EMBL/GenBank/DDBJ whole genome shotgun (WGS) entry which is preliminary data.</text>
</comment>
<proteinExistence type="predicted"/>
<dbReference type="Proteomes" id="UP000178127">
    <property type="component" value="Unassembled WGS sequence"/>
</dbReference>
<dbReference type="AlphaFoldDB" id="A0A1F4V6G1"/>
<name>A0A1F4V6G1_UNCKA</name>
<reference evidence="1 2" key="1">
    <citation type="journal article" date="2016" name="Nat. Commun.">
        <title>Thousands of microbial genomes shed light on interconnected biogeochemical processes in an aquifer system.</title>
        <authorList>
            <person name="Anantharaman K."/>
            <person name="Brown C.T."/>
            <person name="Hug L.A."/>
            <person name="Sharon I."/>
            <person name="Castelle C.J."/>
            <person name="Probst A.J."/>
            <person name="Thomas B.C."/>
            <person name="Singh A."/>
            <person name="Wilkins M.J."/>
            <person name="Karaoz U."/>
            <person name="Brodie E.L."/>
            <person name="Williams K.H."/>
            <person name="Hubbard S.S."/>
            <person name="Banfield J.F."/>
        </authorList>
    </citation>
    <scope>NUCLEOTIDE SEQUENCE [LARGE SCALE GENOMIC DNA]</scope>
</reference>
<evidence type="ECO:0000313" key="1">
    <source>
        <dbReference type="EMBL" id="OGC52686.1"/>
    </source>
</evidence>
<evidence type="ECO:0000313" key="2">
    <source>
        <dbReference type="Proteomes" id="UP000178127"/>
    </source>
</evidence>
<organism evidence="1 2">
    <name type="scientific">candidate division WWE3 bacterium RIFCSPHIGHO2_02_FULL_38_14</name>
    <dbReference type="NCBI Taxonomy" id="1802620"/>
    <lineage>
        <taxon>Bacteria</taxon>
        <taxon>Katanobacteria</taxon>
    </lineage>
</organism>
<dbReference type="STRING" id="1802620.A3D91_03375"/>
<accession>A0A1F4V6G1</accession>